<feature type="compositionally biased region" description="Basic and acidic residues" evidence="1">
    <location>
        <begin position="77"/>
        <end position="90"/>
    </location>
</feature>
<organism evidence="2 3">
    <name type="scientific">Ovis aries</name>
    <name type="common">Sheep</name>
    <dbReference type="NCBI Taxonomy" id="9940"/>
    <lineage>
        <taxon>Eukaryota</taxon>
        <taxon>Metazoa</taxon>
        <taxon>Chordata</taxon>
        <taxon>Craniata</taxon>
        <taxon>Vertebrata</taxon>
        <taxon>Euteleostomi</taxon>
        <taxon>Mammalia</taxon>
        <taxon>Eutheria</taxon>
        <taxon>Laurasiatheria</taxon>
        <taxon>Artiodactyla</taxon>
        <taxon>Ruminantia</taxon>
        <taxon>Pecora</taxon>
        <taxon>Bovidae</taxon>
        <taxon>Caprinae</taxon>
        <taxon>Ovis</taxon>
    </lineage>
</organism>
<evidence type="ECO:0000313" key="2">
    <source>
        <dbReference type="EMBL" id="KAG5196811.1"/>
    </source>
</evidence>
<feature type="compositionally biased region" description="Basic and acidic residues" evidence="1">
    <location>
        <begin position="50"/>
        <end position="59"/>
    </location>
</feature>
<gene>
    <name evidence="2" type="ORF">JEQ12_010265</name>
</gene>
<accession>A0A836CVA5</accession>
<dbReference type="EMBL" id="JAEMGP010000020">
    <property type="protein sequence ID" value="KAG5196811.1"/>
    <property type="molecule type" value="Genomic_DNA"/>
</dbReference>
<feature type="region of interest" description="Disordered" evidence="1">
    <location>
        <begin position="48"/>
        <end position="90"/>
    </location>
</feature>
<dbReference type="AlphaFoldDB" id="A0A836CVA5"/>
<sequence>MEIRGGRRRRAGKVIRAAKARGPELWSAIVDADFSTLGHWEGLCPTHRPAVTDREDRSPLDPCLLHSPAGPPGVRLRPVDPSHRWDTQSL</sequence>
<proteinExistence type="predicted"/>
<dbReference type="Proteomes" id="UP000664991">
    <property type="component" value="Unassembled WGS sequence"/>
</dbReference>
<evidence type="ECO:0000256" key="1">
    <source>
        <dbReference type="SAM" id="MobiDB-lite"/>
    </source>
</evidence>
<protein>
    <submittedName>
        <fullName evidence="2">Uncharacterized protein</fullName>
    </submittedName>
</protein>
<comment type="caution">
    <text evidence="2">The sequence shown here is derived from an EMBL/GenBank/DDBJ whole genome shotgun (WGS) entry which is preliminary data.</text>
</comment>
<name>A0A836CVA5_SHEEP</name>
<evidence type="ECO:0000313" key="3">
    <source>
        <dbReference type="Proteomes" id="UP000664991"/>
    </source>
</evidence>
<reference evidence="2 3" key="1">
    <citation type="submission" date="2020-12" db="EMBL/GenBank/DDBJ databases">
        <title>De novo assembly of Tibetan sheep genome.</title>
        <authorList>
            <person name="Li X."/>
        </authorList>
    </citation>
    <scope>NUCLEOTIDE SEQUENCE [LARGE SCALE GENOMIC DNA]</scope>
    <source>
        <tissue evidence="2">Heart</tissue>
    </source>
</reference>